<reference evidence="8" key="1">
    <citation type="submission" date="2021-04" db="EMBL/GenBank/DDBJ databases">
        <title>novel species isolated from subtropical streams in China.</title>
        <authorList>
            <person name="Lu H."/>
        </authorList>
    </citation>
    <scope>NUCLEOTIDE SEQUENCE</scope>
    <source>
        <strain evidence="8">FT137W</strain>
    </source>
</reference>
<evidence type="ECO:0000256" key="1">
    <source>
        <dbReference type="ARBA" id="ARBA00004167"/>
    </source>
</evidence>
<feature type="transmembrane region" description="Helical" evidence="6">
    <location>
        <begin position="31"/>
        <end position="51"/>
    </location>
</feature>
<comment type="subcellular location">
    <subcellularLocation>
        <location evidence="1">Membrane</location>
        <topology evidence="1">Single-pass membrane protein</topology>
    </subcellularLocation>
</comment>
<keyword evidence="4 6" id="KW-0472">Membrane</keyword>
<feature type="compositionally biased region" description="Polar residues" evidence="5">
    <location>
        <begin position="388"/>
        <end position="399"/>
    </location>
</feature>
<proteinExistence type="predicted"/>
<evidence type="ECO:0000259" key="7">
    <source>
        <dbReference type="Pfam" id="PF04357"/>
    </source>
</evidence>
<keyword evidence="3 6" id="KW-1133">Transmembrane helix</keyword>
<sequence length="1493" mass="165000">MTKLNRTKRIEHEESKTQSVLPTKPYFGYRMFVRIGISFGLLCVLLVVLLHTQLGGRIALRSIELLSAGQLQFGQMRGQLANHVEIDQINYVNSQHQINLHSVELDWNAWLLLRKQLFINSLKIASVEIAHKKSNTSSSTPEYLGLPFQLNLDKLAIGRIQLAEFQKNDADSQVTQPYVYARIAGITAHWQGDSHLHQIQLRLNSEWGDVKIQQEWQTRRPFVTQGNFIYSGRAESHLPKLLLEGEMSGSLERLLLKANSVLKAKDGRRADPEQQAKIDLDLVLAPFLDFPLEAARANIATLNPQWIHSAAPNAMLDLEINLNANNSGVGNMPQKVNSVSQHQFKKQSIESDHFVEPLVEVNKVRIPGSKPTVEAGTASSTRNDRSANSRMTASSQSVVGQPKTGWSLDGFVHAKNHVPATLDQKGLPLRTLYADIKWNQENLTLQNARIDLNGGQIQGHSMIEFRSTALPLVTAQLKLQDINLLNIDSRLRESRIQGQIQLQTKTDRSLDFQAQFTEPRGKAEVEASFRLNAQGDNGVLHLKKMTLQADEARLDGQGKVDFDQTKNFELKATLNRFDPAHWWLAPKGKLDGAFELSGNFGNKTRLKLNLPSLSGELAGQPILAHGMVDWHDKTALAVQEFDLNWGANQLSLKGGLGKVQDSLEVNLKADQLSLLETFGIVSMRGKANLKANLRGKLDALSGEFQAHGADLMTQKGIYIGQIDGDGEFGLAPTDALKFNLVARQIRLAQNDLSKDWGTHQPHLPNDPVSTPIMHRFSAIEQLKVNLNGSRNSHQIELRTQFDQTRNLQFRANGSWQQIGNDLRSKSAIRPPQTHPAEIVWHGNVQEFVLSGFLPKNSSYKEDLRLLEPTPLRFTTKGFGLGQARFEGVMGQVRLEQFDWSPLSYSTRGQWDALPVMPIVDMFRPAENLHGDLQLGAQWDVQLQDHLRGMVRIQRQQGDLTVSDLDGTGQLTQLGLRELSASFHAGGLVAGSDAERVRMQFMSRGSKLGQWDAELATQLQRINDRWTWNSDMPISGEIHASVPELQWLANQLSADFTAKGALKLDAKFNGSTARPEYNAKLEGHGLELAFASEGLLFPNGELHAELNQDTLKLQQLRFTSKVNLVPKLEQFQDLNWLGREGEFNASGEVSWKNQNGAIHANWKAFPLLQRKDRWLVVSGQADITQSDRIWSLIGKLGADAAYFKLPKMPPPSLSGDVVVTKSGKVLDEDLTSQENKKVWKTKLDLQIDMGPRFVFVGRGLDTALTGTMRLRSSDGAPVHASGSIVTNGGQYEGYGQKLEIERGILNFQGTPGNPSLNIRALRKGLAVEAGVDVTGTVARPQVRLVSEPNVPDSEKISWLVLGRESEQVGTADASLLLSAAGALFGGDGSRNLPRELVQGLGFDEFSIGPAENGGASKLPSQTVAGAIAVGAASNDKVVNIGKRLRPGLVLSVERGVSDASGALKLSWQLSRRIRFVGRSGTDNSADVRYSFSFN</sequence>
<organism evidence="8 9">
    <name type="scientific">Undibacterium fentianense</name>
    <dbReference type="NCBI Taxonomy" id="2828728"/>
    <lineage>
        <taxon>Bacteria</taxon>
        <taxon>Pseudomonadati</taxon>
        <taxon>Pseudomonadota</taxon>
        <taxon>Betaproteobacteria</taxon>
        <taxon>Burkholderiales</taxon>
        <taxon>Oxalobacteraceae</taxon>
        <taxon>Undibacterium</taxon>
    </lineage>
</organism>
<feature type="region of interest" description="Disordered" evidence="5">
    <location>
        <begin position="366"/>
        <end position="401"/>
    </location>
</feature>
<evidence type="ECO:0000256" key="3">
    <source>
        <dbReference type="ARBA" id="ARBA00022989"/>
    </source>
</evidence>
<dbReference type="GO" id="GO:0005886">
    <property type="term" value="C:plasma membrane"/>
    <property type="evidence" value="ECO:0007669"/>
    <property type="project" value="InterPro"/>
</dbReference>
<keyword evidence="9" id="KW-1185">Reference proteome</keyword>
<keyword evidence="2 6" id="KW-0812">Transmembrane</keyword>
<dbReference type="Proteomes" id="UP000678545">
    <property type="component" value="Unassembled WGS sequence"/>
</dbReference>
<evidence type="ECO:0000256" key="4">
    <source>
        <dbReference type="ARBA" id="ARBA00023136"/>
    </source>
</evidence>
<dbReference type="PANTHER" id="PTHR36985">
    <property type="entry name" value="TRANSLOCATION AND ASSEMBLY MODULE SUBUNIT TAMB"/>
    <property type="match status" value="1"/>
</dbReference>
<comment type="caution">
    <text evidence="8">The sequence shown here is derived from an EMBL/GenBank/DDBJ whole genome shotgun (WGS) entry which is preliminary data.</text>
</comment>
<evidence type="ECO:0000256" key="5">
    <source>
        <dbReference type="SAM" id="MobiDB-lite"/>
    </source>
</evidence>
<evidence type="ECO:0000313" key="9">
    <source>
        <dbReference type="Proteomes" id="UP000678545"/>
    </source>
</evidence>
<evidence type="ECO:0000313" key="8">
    <source>
        <dbReference type="EMBL" id="MBR7801090.1"/>
    </source>
</evidence>
<dbReference type="EMBL" id="JAGSPJ010000006">
    <property type="protein sequence ID" value="MBR7801090.1"/>
    <property type="molecule type" value="Genomic_DNA"/>
</dbReference>
<dbReference type="RefSeq" id="WP_212676228.1">
    <property type="nucleotide sequence ID" value="NZ_JAGSPJ010000006.1"/>
</dbReference>
<protein>
    <submittedName>
        <fullName evidence="8">Translocation/assembly module TamB domain-containing protein</fullName>
    </submittedName>
</protein>
<dbReference type="InterPro" id="IPR007452">
    <property type="entry name" value="TamB_C"/>
</dbReference>
<evidence type="ECO:0000256" key="6">
    <source>
        <dbReference type="SAM" id="Phobius"/>
    </source>
</evidence>
<dbReference type="PANTHER" id="PTHR36985:SF1">
    <property type="entry name" value="TRANSLOCATION AND ASSEMBLY MODULE SUBUNIT TAMB"/>
    <property type="match status" value="1"/>
</dbReference>
<evidence type="ECO:0000256" key="2">
    <source>
        <dbReference type="ARBA" id="ARBA00022692"/>
    </source>
</evidence>
<dbReference type="Pfam" id="PF04357">
    <property type="entry name" value="TamB"/>
    <property type="match status" value="1"/>
</dbReference>
<name>A0A941IHL3_9BURK</name>
<dbReference type="GO" id="GO:0009306">
    <property type="term" value="P:protein secretion"/>
    <property type="evidence" value="ECO:0007669"/>
    <property type="project" value="InterPro"/>
</dbReference>
<feature type="domain" description="Translocation and assembly module TamB C-terminal" evidence="7">
    <location>
        <begin position="1137"/>
        <end position="1492"/>
    </location>
</feature>
<accession>A0A941IHL3</accession>
<gene>
    <name evidence="8" type="ORF">KDM90_13860</name>
</gene>